<evidence type="ECO:0000313" key="2">
    <source>
        <dbReference type="Proteomes" id="UP000439903"/>
    </source>
</evidence>
<dbReference type="EMBL" id="WTPW01000213">
    <property type="protein sequence ID" value="KAF0534189.1"/>
    <property type="molecule type" value="Genomic_DNA"/>
</dbReference>
<name>A0A8H4AUJ3_GIGMA</name>
<sequence>MTSQIPQKRLKFTQCEPLNNKLLRDKATFFNFVDLISQIQKGTPASETTYSKLSSSTTNYEDDTLISNDDSTKILHVQPQSITFNTKGKSA</sequence>
<keyword evidence="2" id="KW-1185">Reference proteome</keyword>
<dbReference type="AlphaFoldDB" id="A0A8H4AUJ3"/>
<evidence type="ECO:0000313" key="1">
    <source>
        <dbReference type="EMBL" id="KAF0534189.1"/>
    </source>
</evidence>
<dbReference type="Proteomes" id="UP000439903">
    <property type="component" value="Unassembled WGS sequence"/>
</dbReference>
<proteinExistence type="predicted"/>
<gene>
    <name evidence="1" type="ORF">F8M41_010110</name>
</gene>
<comment type="caution">
    <text evidence="1">The sequence shown here is derived from an EMBL/GenBank/DDBJ whole genome shotgun (WGS) entry which is preliminary data.</text>
</comment>
<protein>
    <submittedName>
        <fullName evidence="1">Uncharacterized protein</fullName>
    </submittedName>
</protein>
<accession>A0A8H4AUJ3</accession>
<reference evidence="1 2" key="1">
    <citation type="journal article" date="2019" name="Environ. Microbiol.">
        <title>At the nexus of three kingdoms: the genome of the mycorrhizal fungus Gigaspora margarita provides insights into plant, endobacterial and fungal interactions.</title>
        <authorList>
            <person name="Venice F."/>
            <person name="Ghignone S."/>
            <person name="Salvioli di Fossalunga A."/>
            <person name="Amselem J."/>
            <person name="Novero M."/>
            <person name="Xianan X."/>
            <person name="Sedzielewska Toro K."/>
            <person name="Morin E."/>
            <person name="Lipzen A."/>
            <person name="Grigoriev I.V."/>
            <person name="Henrissat B."/>
            <person name="Martin F.M."/>
            <person name="Bonfante P."/>
        </authorList>
    </citation>
    <scope>NUCLEOTIDE SEQUENCE [LARGE SCALE GENOMIC DNA]</scope>
    <source>
        <strain evidence="1 2">BEG34</strain>
    </source>
</reference>
<organism evidence="1 2">
    <name type="scientific">Gigaspora margarita</name>
    <dbReference type="NCBI Taxonomy" id="4874"/>
    <lineage>
        <taxon>Eukaryota</taxon>
        <taxon>Fungi</taxon>
        <taxon>Fungi incertae sedis</taxon>
        <taxon>Mucoromycota</taxon>
        <taxon>Glomeromycotina</taxon>
        <taxon>Glomeromycetes</taxon>
        <taxon>Diversisporales</taxon>
        <taxon>Gigasporaceae</taxon>
        <taxon>Gigaspora</taxon>
    </lineage>
</organism>